<feature type="transmembrane region" description="Helical" evidence="5">
    <location>
        <begin position="171"/>
        <end position="189"/>
    </location>
</feature>
<evidence type="ECO:0000256" key="1">
    <source>
        <dbReference type="ARBA" id="ARBA00004141"/>
    </source>
</evidence>
<dbReference type="Pfam" id="PF04610">
    <property type="entry name" value="TrbL"/>
    <property type="match status" value="1"/>
</dbReference>
<dbReference type="EMBL" id="AMPT01000001">
    <property type="protein sequence ID" value="EQB59655.1"/>
    <property type="molecule type" value="Genomic_DNA"/>
</dbReference>
<feature type="transmembrane region" description="Helical" evidence="5">
    <location>
        <begin position="264"/>
        <end position="286"/>
    </location>
</feature>
<sequence length="365" mass="39350">MLYEDLGNKFEQAITPLVSSSIQNVITSITPVVTVGVILYLTITGYMILAGRIQEPIGDILIKGIKIIIVATLALNAGTVMNTVVSGINGIEEMFVQALNENGNTYQALDKSLEQGAMTANKLMEATEPLSLWSDFSALMQLYIAFFIVVISSLLITVLGGAIYIMAKVSLAVVLGFSPFFIAGLFFPVTARWFDSWLSQAINYALTGAIIIFFCTLTMVGFEQLTNDLLDAIGDGSTFQTMMLIQMIAYSCVCFFVTKSAPSIASGLASGIGVSGVSLVGMAVAAKQFASMPFRAASSAGRSINPISTRTDSLGQQHTASRFSHLMNGRTILNSQHRNAAIDRLWLPENVKDKMKSSNSMVRKN</sequence>
<feature type="transmembrane region" description="Helical" evidence="5">
    <location>
        <begin position="241"/>
        <end position="258"/>
    </location>
</feature>
<keyword evidence="4 5" id="KW-0472">Membrane</keyword>
<dbReference type="GO" id="GO:0030255">
    <property type="term" value="P:protein secretion by the type IV secretion system"/>
    <property type="evidence" value="ECO:0007669"/>
    <property type="project" value="InterPro"/>
</dbReference>
<evidence type="ECO:0000256" key="3">
    <source>
        <dbReference type="ARBA" id="ARBA00022989"/>
    </source>
</evidence>
<comment type="subcellular location">
    <subcellularLocation>
        <location evidence="1">Membrane</location>
        <topology evidence="1">Multi-pass membrane protein</topology>
    </subcellularLocation>
</comment>
<feature type="transmembrane region" description="Helical" evidence="5">
    <location>
        <begin position="61"/>
        <end position="85"/>
    </location>
</feature>
<evidence type="ECO:0000256" key="5">
    <source>
        <dbReference type="SAM" id="Phobius"/>
    </source>
</evidence>
<gene>
    <name evidence="6" type="ORF">C297_p00045</name>
</gene>
<keyword evidence="2 5" id="KW-0812">Transmembrane</keyword>
<evidence type="ECO:0000313" key="6">
    <source>
        <dbReference type="EMBL" id="EQB59655.1"/>
    </source>
</evidence>
<feature type="transmembrane region" description="Helical" evidence="5">
    <location>
        <begin position="142"/>
        <end position="164"/>
    </location>
</feature>
<feature type="transmembrane region" description="Helical" evidence="5">
    <location>
        <begin position="25"/>
        <end position="49"/>
    </location>
</feature>
<dbReference type="InterPro" id="IPR007688">
    <property type="entry name" value="Conjugal_tfr_TrbL/VirB6"/>
</dbReference>
<accession>T0MEZ6</accession>
<evidence type="ECO:0000256" key="2">
    <source>
        <dbReference type="ARBA" id="ARBA00022692"/>
    </source>
</evidence>
<organism evidence="6">
    <name type="scientific">Kingella kingae KKC2005004457</name>
    <dbReference type="NCBI Taxonomy" id="1229911"/>
    <lineage>
        <taxon>Bacteria</taxon>
        <taxon>Pseudomonadati</taxon>
        <taxon>Pseudomonadota</taxon>
        <taxon>Betaproteobacteria</taxon>
        <taxon>Neisseriales</taxon>
        <taxon>Neisseriaceae</taxon>
        <taxon>Kingella</taxon>
    </lineage>
</organism>
<proteinExistence type="predicted"/>
<keyword evidence="6" id="KW-0614">Plasmid</keyword>
<geneLocation type="plasmid" evidence="6">
    <name>unnamed</name>
</geneLocation>
<protein>
    <submittedName>
        <fullName evidence="6">VirB6</fullName>
    </submittedName>
</protein>
<name>T0MEZ6_KINKI</name>
<feature type="transmembrane region" description="Helical" evidence="5">
    <location>
        <begin position="201"/>
        <end position="220"/>
    </location>
</feature>
<comment type="caution">
    <text evidence="6">The sequence shown here is derived from an EMBL/GenBank/DDBJ whole genome shotgun (WGS) entry which is preliminary data.</text>
</comment>
<reference evidence="6" key="1">
    <citation type="journal article" date="2013" name="Antimicrob. Agents Chemother.">
        <title>Characterization of TEM-1 beta-lactamase producing Kingella kingae clinical isolates.</title>
        <authorList>
            <person name="Banerjee A."/>
            <person name="Kaplan J.B."/>
            <person name="Soherwardy A."/>
            <person name="Nudell Y."/>
            <person name="Mackenzie G.A."/>
            <person name="Johnson S."/>
            <person name="Balashova N.V."/>
        </authorList>
    </citation>
    <scope>NUCLEOTIDE SEQUENCE</scope>
    <source>
        <strain evidence="6">KKC2005004457</strain>
        <plasmid evidence="6">unnamed</plasmid>
    </source>
</reference>
<dbReference type="GO" id="GO:0016020">
    <property type="term" value="C:membrane"/>
    <property type="evidence" value="ECO:0007669"/>
    <property type="project" value="UniProtKB-SubCell"/>
</dbReference>
<keyword evidence="3 5" id="KW-1133">Transmembrane helix</keyword>
<evidence type="ECO:0000256" key="4">
    <source>
        <dbReference type="ARBA" id="ARBA00023136"/>
    </source>
</evidence>
<dbReference type="AlphaFoldDB" id="T0MEZ6"/>